<proteinExistence type="predicted"/>
<evidence type="ECO:0000313" key="2">
    <source>
        <dbReference type="Proteomes" id="UP001165064"/>
    </source>
</evidence>
<dbReference type="Proteomes" id="UP001165064">
    <property type="component" value="Unassembled WGS sequence"/>
</dbReference>
<gene>
    <name evidence="1" type="ORF">Amon02_000165800</name>
</gene>
<evidence type="ECO:0000313" key="1">
    <source>
        <dbReference type="EMBL" id="GME74141.1"/>
    </source>
</evidence>
<sequence>MDLKQPPNDTNTAMLVNPSDPTTTAQTQTPTTITSHEQPVQKSEDTQKDVSTGASDMKHSEVIRDMNSQISNTQPNPQNGGLSSNSNNNNDEQLKQSNSSPQNIQITQTSNAEDLLTDPELIKLYYLLKGEVDSLNKDESKGSKDMEEKISVEKIYQKRQTFVDSQNIDIRMENLELECEPMDNVMKACIAMQLNSTLGVSIKSSALAQLTNLTIEYMNCVFENLRKLTEIQRRKSPAKIDLKLLLKEGYFDLGGVEEEFNQCKKLGKKELSKIKKANKMAKLLSEVLDKPLEPDDDMPETDSRHVFFSDVTSIISQVIPPTVKVTSKPYIPNWMPPLPPDHTYKSTPQYTRRIEDPRELKKALVYEGRLGERALHRIVDVKQDSAGLPGDADLSNPELDDNTSDSSSDDLNESIDDVSKPHTNSTGQQKPEKASIAPNDNIQVKQENQPLPPPEIKSEHQTIPPPFTTQEPVASATESLVKSIPPAIPKSEDPNALVQANGTTPSVEARRLSDVPLTEIKKAEEKKSFDLVAFANKRMKILEERRREKERLLKERLESEEATLGKNLGFYTQHRHFPQNYNETLNTYYDGRIQEIEKNLVTQQRKRVKYLKKQEEKRKKLAEEEAKKHEHITTELDFGFGGDEDDEDIDMDDFQFDDDDENVDNRSQQVGSVGSKTVPTNSGGSISVNVSPQKAVSGTMLIDKPDASTVPTFKEEKKSMDAISKEDEKSTSLVFKEADHATHQVLPVEKQISRVQESASFVNGMSGSVEAKVESKTATVSESIVIPTQETSVDDDEEDIPDELFDSD</sequence>
<organism evidence="1 2">
    <name type="scientific">Ambrosiozyma monospora</name>
    <name type="common">Yeast</name>
    <name type="synonym">Endomycopsis monosporus</name>
    <dbReference type="NCBI Taxonomy" id="43982"/>
    <lineage>
        <taxon>Eukaryota</taxon>
        <taxon>Fungi</taxon>
        <taxon>Dikarya</taxon>
        <taxon>Ascomycota</taxon>
        <taxon>Saccharomycotina</taxon>
        <taxon>Pichiomycetes</taxon>
        <taxon>Pichiales</taxon>
        <taxon>Pichiaceae</taxon>
        <taxon>Ambrosiozyma</taxon>
    </lineage>
</organism>
<dbReference type="EMBL" id="BSXS01000848">
    <property type="protein sequence ID" value="GME74141.1"/>
    <property type="molecule type" value="Genomic_DNA"/>
</dbReference>
<keyword evidence="2" id="KW-1185">Reference proteome</keyword>
<protein>
    <submittedName>
        <fullName evidence="1">Unnamed protein product</fullName>
    </submittedName>
</protein>
<name>A0ACB5SVM4_AMBMO</name>
<reference evidence="1" key="1">
    <citation type="submission" date="2023-04" db="EMBL/GenBank/DDBJ databases">
        <title>Ambrosiozyma monospora NBRC 10751.</title>
        <authorList>
            <person name="Ichikawa N."/>
            <person name="Sato H."/>
            <person name="Tonouchi N."/>
        </authorList>
    </citation>
    <scope>NUCLEOTIDE SEQUENCE</scope>
    <source>
        <strain evidence="1">NBRC 10751</strain>
    </source>
</reference>
<accession>A0ACB5SVM4</accession>
<comment type="caution">
    <text evidence="1">The sequence shown here is derived from an EMBL/GenBank/DDBJ whole genome shotgun (WGS) entry which is preliminary data.</text>
</comment>